<dbReference type="Proteomes" id="UP001519306">
    <property type="component" value="Unassembled WGS sequence"/>
</dbReference>
<dbReference type="EMBL" id="JAGGLJ010000011">
    <property type="protein sequence ID" value="MBP2025710.1"/>
    <property type="molecule type" value="Genomic_DNA"/>
</dbReference>
<dbReference type="InterPro" id="IPR047741">
    <property type="entry name" value="DIP1984-like"/>
</dbReference>
<name>A0ABS4KE90_9FIRM</name>
<dbReference type="Pfam" id="PF20935">
    <property type="entry name" value="DUF6847"/>
    <property type="match status" value="1"/>
</dbReference>
<accession>A0ABS4KE90</accession>
<dbReference type="NCBIfam" id="NF038048">
    <property type="entry name" value="DIP1984_fam"/>
    <property type="match status" value="1"/>
</dbReference>
<gene>
    <name evidence="1" type="ORF">J2Z71_001254</name>
</gene>
<evidence type="ECO:0008006" key="3">
    <source>
        <dbReference type="Google" id="ProtNLM"/>
    </source>
</evidence>
<dbReference type="Gene3D" id="6.10.320.10">
    <property type="match status" value="1"/>
</dbReference>
<keyword evidence="2" id="KW-1185">Reference proteome</keyword>
<protein>
    <recommendedName>
        <fullName evidence="3">Septicolysin</fullName>
    </recommendedName>
</protein>
<sequence length="151" mass="17853">MKLAEALLLRGDYQNKMEQIKERISSNVLIQEGDKPNENPIELIREYEGILKEYEKLVIRINNTNNLTKFNEEISLSEALVKRDVLSKKSRIYKNAVEDASIRQERYTRSEVKYISTINIKEYQNKIDEISKEYRILDTKIQGLNWTIDLI</sequence>
<dbReference type="RefSeq" id="WP_210061088.1">
    <property type="nucleotide sequence ID" value="NZ_JAGGLJ010000011.1"/>
</dbReference>
<evidence type="ECO:0000313" key="2">
    <source>
        <dbReference type="Proteomes" id="UP001519306"/>
    </source>
</evidence>
<organism evidence="1 2">
    <name type="scientific">Peptoniphilus stercorisuis</name>
    <dbReference type="NCBI Taxonomy" id="1436965"/>
    <lineage>
        <taxon>Bacteria</taxon>
        <taxon>Bacillati</taxon>
        <taxon>Bacillota</taxon>
        <taxon>Tissierellia</taxon>
        <taxon>Tissierellales</taxon>
        <taxon>Peptoniphilaceae</taxon>
        <taxon>Peptoniphilus</taxon>
    </lineage>
</organism>
<evidence type="ECO:0000313" key="1">
    <source>
        <dbReference type="EMBL" id="MBP2025710.1"/>
    </source>
</evidence>
<dbReference type="CDD" id="cd12208">
    <property type="entry name" value="DIP1984-like"/>
    <property type="match status" value="1"/>
</dbReference>
<reference evidence="1 2" key="1">
    <citation type="submission" date="2021-03" db="EMBL/GenBank/DDBJ databases">
        <title>Genomic Encyclopedia of Type Strains, Phase IV (KMG-IV): sequencing the most valuable type-strain genomes for metagenomic binning, comparative biology and taxonomic classification.</title>
        <authorList>
            <person name="Goeker M."/>
        </authorList>
    </citation>
    <scope>NUCLEOTIDE SEQUENCE [LARGE SCALE GENOMIC DNA]</scope>
    <source>
        <strain evidence="1 2">DSM 27563</strain>
    </source>
</reference>
<proteinExistence type="predicted"/>
<comment type="caution">
    <text evidence="1">The sequence shown here is derived from an EMBL/GenBank/DDBJ whole genome shotgun (WGS) entry which is preliminary data.</text>
</comment>